<evidence type="ECO:0000259" key="1">
    <source>
        <dbReference type="Pfam" id="PF00144"/>
    </source>
</evidence>
<feature type="domain" description="Beta-lactamase-related" evidence="1">
    <location>
        <begin position="68"/>
        <end position="316"/>
    </location>
</feature>
<dbReference type="EMBL" id="CP159925">
    <property type="protein sequence ID" value="XCO73706.1"/>
    <property type="molecule type" value="Genomic_DNA"/>
</dbReference>
<dbReference type="InterPro" id="IPR001466">
    <property type="entry name" value="Beta-lactam-related"/>
</dbReference>
<dbReference type="RefSeq" id="WP_363796602.1">
    <property type="nucleotide sequence ID" value="NZ_CP159925.1"/>
</dbReference>
<evidence type="ECO:0000313" key="2">
    <source>
        <dbReference type="EMBL" id="XCO73706.1"/>
    </source>
</evidence>
<accession>A0AAU8MNT0</accession>
<keyword evidence="2" id="KW-0378">Hydrolase</keyword>
<dbReference type="InterPro" id="IPR050789">
    <property type="entry name" value="Diverse_Enzym_Activities"/>
</dbReference>
<dbReference type="AlphaFoldDB" id="A0AAU8MNT0"/>
<dbReference type="SUPFAM" id="SSF56601">
    <property type="entry name" value="beta-lactamase/transpeptidase-like"/>
    <property type="match status" value="1"/>
</dbReference>
<name>A0AAU8MNT0_9GAMM</name>
<gene>
    <name evidence="2" type="ORF">ABU614_15080</name>
</gene>
<reference evidence="2" key="1">
    <citation type="submission" date="2024-06" db="EMBL/GenBank/DDBJ databases">
        <authorList>
            <person name="Li S."/>
        </authorList>
    </citation>
    <scope>NUCLEOTIDE SEQUENCE</scope>
    <source>
        <strain evidence="2">SR10</strain>
    </source>
</reference>
<sequence length="360" mass="39900">MRRILKYLGITLLAALAVSLVLGLRPFIDRDAPATRPLPLAQAPLPPEQANKLTDYITTEADAIDAFVVLRGETVLMEYGEVGTPMNLASARKSILSLLFGVAVDRGLIDVNENLAALGIDESRTPLTQTEKQATIEHLLQARSGIYLPSGAETVENKEGRPQRGQFAPGTNYFYNNWDFNVLGAIFERKTGLSIGEAIETWLATPLGMQDFNRGHVIYDQRGSDSDYRTYRIHMSARDLARLGALVAQQGLWNGKRVVSAEWIAQSTTSYSATQNPFYDGFGYSWWLNSELDTVHADGWGGQYLLVDPARKLTLVARRDTGNSILGYLIFSQFQKQGHPSDLQKLYKLVRDMPATSGAR</sequence>
<dbReference type="EC" id="3.-.-.-" evidence="2"/>
<dbReference type="InterPro" id="IPR012338">
    <property type="entry name" value="Beta-lactam/transpept-like"/>
</dbReference>
<dbReference type="Pfam" id="PF00144">
    <property type="entry name" value="Beta-lactamase"/>
    <property type="match status" value="1"/>
</dbReference>
<dbReference type="GO" id="GO:0016787">
    <property type="term" value="F:hydrolase activity"/>
    <property type="evidence" value="ECO:0007669"/>
    <property type="project" value="UniProtKB-KW"/>
</dbReference>
<protein>
    <submittedName>
        <fullName evidence="2">Serine hydrolase</fullName>
        <ecNumber evidence="2">3.-.-.-</ecNumber>
    </submittedName>
</protein>
<proteinExistence type="predicted"/>
<dbReference type="PANTHER" id="PTHR43283">
    <property type="entry name" value="BETA-LACTAMASE-RELATED"/>
    <property type="match status" value="1"/>
</dbReference>
<dbReference type="Gene3D" id="3.40.710.10">
    <property type="entry name" value="DD-peptidase/beta-lactamase superfamily"/>
    <property type="match status" value="1"/>
</dbReference>
<dbReference type="PANTHER" id="PTHR43283:SF7">
    <property type="entry name" value="BETA-LACTAMASE-RELATED DOMAIN-CONTAINING PROTEIN"/>
    <property type="match status" value="1"/>
</dbReference>
<organism evidence="2">
    <name type="scientific">Lysobacter firmicutimachus</name>
    <dbReference type="NCBI Taxonomy" id="1792846"/>
    <lineage>
        <taxon>Bacteria</taxon>
        <taxon>Pseudomonadati</taxon>
        <taxon>Pseudomonadota</taxon>
        <taxon>Gammaproteobacteria</taxon>
        <taxon>Lysobacterales</taxon>
        <taxon>Lysobacteraceae</taxon>
        <taxon>Lysobacter</taxon>
    </lineage>
</organism>